<organism evidence="5 6">
    <name type="scientific">Paenibacillus eucommiae</name>
    <dbReference type="NCBI Taxonomy" id="1355755"/>
    <lineage>
        <taxon>Bacteria</taxon>
        <taxon>Bacillati</taxon>
        <taxon>Bacillota</taxon>
        <taxon>Bacilli</taxon>
        <taxon>Bacillales</taxon>
        <taxon>Paenibacillaceae</taxon>
        <taxon>Paenibacillus</taxon>
    </lineage>
</organism>
<evidence type="ECO:0000313" key="5">
    <source>
        <dbReference type="EMBL" id="MBP1989697.1"/>
    </source>
</evidence>
<dbReference type="RefSeq" id="WP_209970507.1">
    <property type="nucleotide sequence ID" value="NZ_JAGGLB010000003.1"/>
</dbReference>
<sequence>MKPIGYRMQEEGINRFFGSLESRIMELMWASEGWMHVKQLRDQLQEEHNYSVNTLMTVLNRLGEKGIIEKQAGGRGRNKQAQFRAAVSKDVFINQQTRSVTEGLIKDFGEVIVSHMIDVMEEVDPELLRKVQQKLQDAIKRKDHEIEK</sequence>
<evidence type="ECO:0000256" key="4">
    <source>
        <dbReference type="ARBA" id="ARBA00023163"/>
    </source>
</evidence>
<dbReference type="EMBL" id="JAGGLB010000003">
    <property type="protein sequence ID" value="MBP1989697.1"/>
    <property type="molecule type" value="Genomic_DNA"/>
</dbReference>
<accession>A0ABS4IQ46</accession>
<reference evidence="5 6" key="1">
    <citation type="submission" date="2021-03" db="EMBL/GenBank/DDBJ databases">
        <title>Genomic Encyclopedia of Type Strains, Phase IV (KMG-IV): sequencing the most valuable type-strain genomes for metagenomic binning, comparative biology and taxonomic classification.</title>
        <authorList>
            <person name="Goeker M."/>
        </authorList>
    </citation>
    <scope>NUCLEOTIDE SEQUENCE [LARGE SCALE GENOMIC DNA]</scope>
    <source>
        <strain evidence="5 6">DSM 26048</strain>
    </source>
</reference>
<keyword evidence="4" id="KW-0804">Transcription</keyword>
<dbReference type="Proteomes" id="UP001519287">
    <property type="component" value="Unassembled WGS sequence"/>
</dbReference>
<evidence type="ECO:0000256" key="1">
    <source>
        <dbReference type="ARBA" id="ARBA00011046"/>
    </source>
</evidence>
<dbReference type="InterPro" id="IPR005650">
    <property type="entry name" value="BlaI_family"/>
</dbReference>
<dbReference type="SUPFAM" id="SSF46785">
    <property type="entry name" value="Winged helix' DNA-binding domain"/>
    <property type="match status" value="1"/>
</dbReference>
<keyword evidence="6" id="KW-1185">Reference proteome</keyword>
<evidence type="ECO:0000256" key="2">
    <source>
        <dbReference type="ARBA" id="ARBA00023015"/>
    </source>
</evidence>
<dbReference type="InterPro" id="IPR036390">
    <property type="entry name" value="WH_DNA-bd_sf"/>
</dbReference>
<dbReference type="Pfam" id="PF03965">
    <property type="entry name" value="Penicillinase_R"/>
    <property type="match status" value="1"/>
</dbReference>
<comment type="caution">
    <text evidence="5">The sequence shown here is derived from an EMBL/GenBank/DDBJ whole genome shotgun (WGS) entry which is preliminary data.</text>
</comment>
<protein>
    <submittedName>
        <fullName evidence="5">Transcriptional regulator</fullName>
    </submittedName>
</protein>
<evidence type="ECO:0000313" key="6">
    <source>
        <dbReference type="Proteomes" id="UP001519287"/>
    </source>
</evidence>
<name>A0ABS4IQ46_9BACL</name>
<comment type="similarity">
    <text evidence="1">Belongs to the BlaI transcriptional regulatory family.</text>
</comment>
<dbReference type="InterPro" id="IPR036388">
    <property type="entry name" value="WH-like_DNA-bd_sf"/>
</dbReference>
<proteinExistence type="inferred from homology"/>
<gene>
    <name evidence="5" type="ORF">J2Z66_001295</name>
</gene>
<evidence type="ECO:0000256" key="3">
    <source>
        <dbReference type="ARBA" id="ARBA00023125"/>
    </source>
</evidence>
<keyword evidence="3" id="KW-0238">DNA-binding</keyword>
<keyword evidence="2" id="KW-0805">Transcription regulation</keyword>
<dbReference type="Gene3D" id="1.10.10.10">
    <property type="entry name" value="Winged helix-like DNA-binding domain superfamily/Winged helix DNA-binding domain"/>
    <property type="match status" value="1"/>
</dbReference>